<feature type="transmembrane region" description="Helical" evidence="6">
    <location>
        <begin position="12"/>
        <end position="31"/>
    </location>
</feature>
<evidence type="ECO:0000256" key="3">
    <source>
        <dbReference type="ARBA" id="ARBA00022692"/>
    </source>
</evidence>
<dbReference type="EMBL" id="DVML01000012">
    <property type="protein sequence ID" value="HIU22400.1"/>
    <property type="molecule type" value="Genomic_DNA"/>
</dbReference>
<accession>A0A9D1L368</accession>
<dbReference type="Pfam" id="PF06271">
    <property type="entry name" value="RDD"/>
    <property type="match status" value="1"/>
</dbReference>
<feature type="transmembrane region" description="Helical" evidence="6">
    <location>
        <begin position="125"/>
        <end position="147"/>
    </location>
</feature>
<dbReference type="GO" id="GO:0005886">
    <property type="term" value="C:plasma membrane"/>
    <property type="evidence" value="ECO:0007669"/>
    <property type="project" value="UniProtKB-SubCell"/>
</dbReference>
<evidence type="ECO:0000256" key="5">
    <source>
        <dbReference type="ARBA" id="ARBA00023136"/>
    </source>
</evidence>
<feature type="transmembrane region" description="Helical" evidence="6">
    <location>
        <begin position="77"/>
        <end position="98"/>
    </location>
</feature>
<evidence type="ECO:0000256" key="4">
    <source>
        <dbReference type="ARBA" id="ARBA00022989"/>
    </source>
</evidence>
<evidence type="ECO:0000256" key="1">
    <source>
        <dbReference type="ARBA" id="ARBA00004651"/>
    </source>
</evidence>
<dbReference type="PANTHER" id="PTHR36115">
    <property type="entry name" value="PROLINE-RICH ANTIGEN HOMOLOG-RELATED"/>
    <property type="match status" value="1"/>
</dbReference>
<organism evidence="8 9">
    <name type="scientific">Candidatus Fimihabitans intestinipullorum</name>
    <dbReference type="NCBI Taxonomy" id="2840820"/>
    <lineage>
        <taxon>Bacteria</taxon>
        <taxon>Bacillati</taxon>
        <taxon>Mycoplasmatota</taxon>
        <taxon>Mycoplasmatota incertae sedis</taxon>
        <taxon>Candidatus Fimihabitans</taxon>
    </lineage>
</organism>
<dbReference type="Proteomes" id="UP000824087">
    <property type="component" value="Unassembled WGS sequence"/>
</dbReference>
<dbReference type="InterPro" id="IPR010432">
    <property type="entry name" value="RDD"/>
</dbReference>
<comment type="subcellular location">
    <subcellularLocation>
        <location evidence="1">Cell membrane</location>
        <topology evidence="1">Multi-pass membrane protein</topology>
    </subcellularLocation>
</comment>
<reference evidence="8" key="1">
    <citation type="submission" date="2020-10" db="EMBL/GenBank/DDBJ databases">
        <authorList>
            <person name="Gilroy R."/>
        </authorList>
    </citation>
    <scope>NUCLEOTIDE SEQUENCE</scope>
    <source>
        <strain evidence="8">CHK197-8231</strain>
    </source>
</reference>
<evidence type="ECO:0000259" key="7">
    <source>
        <dbReference type="Pfam" id="PF06271"/>
    </source>
</evidence>
<evidence type="ECO:0000256" key="6">
    <source>
        <dbReference type="SAM" id="Phobius"/>
    </source>
</evidence>
<evidence type="ECO:0000256" key="2">
    <source>
        <dbReference type="ARBA" id="ARBA00022475"/>
    </source>
</evidence>
<feature type="transmembrane region" description="Helical" evidence="6">
    <location>
        <begin position="153"/>
        <end position="177"/>
    </location>
</feature>
<sequence>MKNASFSKRAIAYVIDFLILGLLLWIVFLLIPENNNIKMLQLEMNTITELAVEHEIGFFSYLGRFANIVHDLDQERVVYSLLNAFFILGYFTILPYIWDGQTIGKKILKLKIVRKDNDHLTMNDLLYRNVIIHGLAYLLGALAFVYILPSYGYFFLVLILGILQLGVVITSVFMVLYRHDNQALQDVLSKTNVVDVTKIEVKE</sequence>
<dbReference type="InterPro" id="IPR051791">
    <property type="entry name" value="Pra-immunoreactive"/>
</dbReference>
<proteinExistence type="predicted"/>
<comment type="caution">
    <text evidence="8">The sequence shown here is derived from an EMBL/GenBank/DDBJ whole genome shotgun (WGS) entry which is preliminary data.</text>
</comment>
<feature type="domain" description="RDD" evidence="7">
    <location>
        <begin position="4"/>
        <end position="189"/>
    </location>
</feature>
<keyword evidence="2" id="KW-1003">Cell membrane</keyword>
<keyword evidence="4 6" id="KW-1133">Transmembrane helix</keyword>
<reference evidence="8" key="2">
    <citation type="journal article" date="2021" name="PeerJ">
        <title>Extensive microbial diversity within the chicken gut microbiome revealed by metagenomics and culture.</title>
        <authorList>
            <person name="Gilroy R."/>
            <person name="Ravi A."/>
            <person name="Getino M."/>
            <person name="Pursley I."/>
            <person name="Horton D.L."/>
            <person name="Alikhan N.F."/>
            <person name="Baker D."/>
            <person name="Gharbi K."/>
            <person name="Hall N."/>
            <person name="Watson M."/>
            <person name="Adriaenssens E.M."/>
            <person name="Foster-Nyarko E."/>
            <person name="Jarju S."/>
            <person name="Secka A."/>
            <person name="Antonio M."/>
            <person name="Oren A."/>
            <person name="Chaudhuri R.R."/>
            <person name="La Ragione R."/>
            <person name="Hildebrand F."/>
            <person name="Pallen M.J."/>
        </authorList>
    </citation>
    <scope>NUCLEOTIDE SEQUENCE</scope>
    <source>
        <strain evidence="8">CHK197-8231</strain>
    </source>
</reference>
<dbReference type="AlphaFoldDB" id="A0A9D1L368"/>
<evidence type="ECO:0000313" key="9">
    <source>
        <dbReference type="Proteomes" id="UP000824087"/>
    </source>
</evidence>
<gene>
    <name evidence="8" type="ORF">IAD49_02330</name>
</gene>
<keyword evidence="3 6" id="KW-0812">Transmembrane</keyword>
<protein>
    <submittedName>
        <fullName evidence="8">RDD family protein</fullName>
    </submittedName>
</protein>
<keyword evidence="5 6" id="KW-0472">Membrane</keyword>
<evidence type="ECO:0000313" key="8">
    <source>
        <dbReference type="EMBL" id="HIU22400.1"/>
    </source>
</evidence>
<name>A0A9D1L368_9BACT</name>